<reference evidence="1" key="1">
    <citation type="submission" date="2021-06" db="EMBL/GenBank/DDBJ databases">
        <authorList>
            <person name="Kallberg Y."/>
            <person name="Tangrot J."/>
            <person name="Rosling A."/>
        </authorList>
    </citation>
    <scope>NUCLEOTIDE SEQUENCE</scope>
    <source>
        <strain evidence="1">AU212A</strain>
    </source>
</reference>
<name>A0ACA9L2N8_9GLOM</name>
<protein>
    <submittedName>
        <fullName evidence="1">8638_t:CDS:1</fullName>
    </submittedName>
</protein>
<keyword evidence="2" id="KW-1185">Reference proteome</keyword>
<evidence type="ECO:0000313" key="2">
    <source>
        <dbReference type="Proteomes" id="UP000789860"/>
    </source>
</evidence>
<accession>A0ACA9L2N8</accession>
<organism evidence="1 2">
    <name type="scientific">Scutellospora calospora</name>
    <dbReference type="NCBI Taxonomy" id="85575"/>
    <lineage>
        <taxon>Eukaryota</taxon>
        <taxon>Fungi</taxon>
        <taxon>Fungi incertae sedis</taxon>
        <taxon>Mucoromycota</taxon>
        <taxon>Glomeromycotina</taxon>
        <taxon>Glomeromycetes</taxon>
        <taxon>Diversisporales</taxon>
        <taxon>Gigasporaceae</taxon>
        <taxon>Scutellospora</taxon>
    </lineage>
</organism>
<gene>
    <name evidence="1" type="ORF">SCALOS_LOCUS3515</name>
</gene>
<comment type="caution">
    <text evidence="1">The sequence shown here is derived from an EMBL/GenBank/DDBJ whole genome shotgun (WGS) entry which is preliminary data.</text>
</comment>
<sequence length="174" mass="19324">MYFVVSNLAGYLYPAYASFKAVKTNDVQSIMSWLIYWIVMALFSVGEDTADKFVAILLRNKDDIHTVVDPSTNSAAILYESFVVPTLTRHEKEIDTALGMAHEQATNKGAELGKQGLSKLYQAAVEGLVKTGFYTSDTSTNQPSPNSTPNSNGYIKEYIQQSSLRTMLFRRSNS</sequence>
<evidence type="ECO:0000313" key="1">
    <source>
        <dbReference type="EMBL" id="CAG8507497.1"/>
    </source>
</evidence>
<proteinExistence type="predicted"/>
<dbReference type="Proteomes" id="UP000789860">
    <property type="component" value="Unassembled WGS sequence"/>
</dbReference>
<dbReference type="EMBL" id="CAJVPM010003938">
    <property type="protein sequence ID" value="CAG8507497.1"/>
    <property type="molecule type" value="Genomic_DNA"/>
</dbReference>